<dbReference type="Pfam" id="PF12638">
    <property type="entry name" value="Staygreen"/>
    <property type="match status" value="1"/>
</dbReference>
<feature type="domain" description="Staygreen protein" evidence="2">
    <location>
        <begin position="3"/>
        <end position="148"/>
    </location>
</feature>
<gene>
    <name evidence="3" type="ORF">A9C19_09260</name>
</gene>
<evidence type="ECO:0000313" key="4">
    <source>
        <dbReference type="Proteomes" id="UP000181936"/>
    </source>
</evidence>
<dbReference type="PANTHER" id="PTHR31750">
    <property type="entry name" value="PROTEIN STAY-GREEN 1, CHLOROPLASTIC-RELATED"/>
    <property type="match status" value="1"/>
</dbReference>
<dbReference type="EMBL" id="CP016020">
    <property type="protein sequence ID" value="APH04922.1"/>
    <property type="molecule type" value="Genomic_DNA"/>
</dbReference>
<sequence>MSSFDPNKLTVTIIPPASSSFPVEGRKYTLTHSDETGDLFLDIRYVYNELKINSKMRDEVIAQWSLTNDSHWFLAGKAYVDGGEYSKEQARVRHTIFLREMDTALKGIVNGDLPFYLHYPFLLDAPIYLYFESQFPEFRKIYSFNTPRMYLVRRAYHK</sequence>
<evidence type="ECO:0000259" key="2">
    <source>
        <dbReference type="Pfam" id="PF12638"/>
    </source>
</evidence>
<evidence type="ECO:0000313" key="3">
    <source>
        <dbReference type="EMBL" id="APH04922.1"/>
    </source>
</evidence>
<name>A0A1L3MRH3_9BACI</name>
<dbReference type="AlphaFoldDB" id="A0A1L3MRH3"/>
<keyword evidence="4" id="KW-1185">Reference proteome</keyword>
<protein>
    <recommendedName>
        <fullName evidence="2">Staygreen protein domain-containing protein</fullName>
    </recommendedName>
</protein>
<evidence type="ECO:0000256" key="1">
    <source>
        <dbReference type="ARBA" id="ARBA00022946"/>
    </source>
</evidence>
<organism evidence="3 4">
    <name type="scientific">Bacillus weihaiensis</name>
    <dbReference type="NCBI Taxonomy" id="1547283"/>
    <lineage>
        <taxon>Bacteria</taxon>
        <taxon>Bacillati</taxon>
        <taxon>Bacillota</taxon>
        <taxon>Bacilli</taxon>
        <taxon>Bacillales</taxon>
        <taxon>Bacillaceae</taxon>
        <taxon>Bacillus</taxon>
    </lineage>
</organism>
<dbReference type="Proteomes" id="UP000181936">
    <property type="component" value="Chromosome"/>
</dbReference>
<reference evidence="3 4" key="1">
    <citation type="journal article" date="2016" name="Sci. Rep.">
        <title>Complete genome sequence and transcriptomic analysis of a novel marine strain Bacillus weihaiensis reveals the mechanism of brown algae degradation.</title>
        <authorList>
            <person name="Zhu Y."/>
            <person name="Chen P."/>
            <person name="Bao Y."/>
            <person name="Men Y."/>
            <person name="Zeng Y."/>
            <person name="Yang J."/>
            <person name="Sun J."/>
            <person name="Sun Y."/>
        </authorList>
    </citation>
    <scope>NUCLEOTIDE SEQUENCE [LARGE SCALE GENOMIC DNA]</scope>
    <source>
        <strain evidence="3 4">Alg07</strain>
    </source>
</reference>
<keyword evidence="1" id="KW-0809">Transit peptide</keyword>
<dbReference type="InterPro" id="IPR024438">
    <property type="entry name" value="Staygreen"/>
</dbReference>
<dbReference type="PANTHER" id="PTHR31750:SF4">
    <property type="entry name" value="LP06106P"/>
    <property type="match status" value="1"/>
</dbReference>
<accession>A0A1L3MRH3</accession>
<dbReference type="KEGG" id="bwh:A9C19_09260"/>
<proteinExistence type="predicted"/>
<dbReference type="OrthoDB" id="1684395at2"/>
<dbReference type="RefSeq" id="WP_072579717.1">
    <property type="nucleotide sequence ID" value="NZ_CP016020.1"/>
</dbReference>